<reference evidence="2 3" key="1">
    <citation type="submission" date="2016-10" db="EMBL/GenBank/DDBJ databases">
        <title>Paenibacillus species isolates.</title>
        <authorList>
            <person name="Beno S.M."/>
        </authorList>
    </citation>
    <scope>NUCLEOTIDE SEQUENCE [LARGE SCALE GENOMIC DNA]</scope>
    <source>
        <strain evidence="2 3">FSL H7-0744</strain>
    </source>
</reference>
<dbReference type="Proteomes" id="UP000187412">
    <property type="component" value="Unassembled WGS sequence"/>
</dbReference>
<comment type="caution">
    <text evidence="2">The sequence shown here is derived from an EMBL/GenBank/DDBJ whole genome shotgun (WGS) entry which is preliminary data.</text>
</comment>
<feature type="signal peptide" evidence="1">
    <location>
        <begin position="1"/>
        <end position="28"/>
    </location>
</feature>
<accession>A0ABX3HLH7</accession>
<evidence type="ECO:0000313" key="2">
    <source>
        <dbReference type="EMBL" id="OMD50316.1"/>
    </source>
</evidence>
<evidence type="ECO:0000313" key="3">
    <source>
        <dbReference type="Proteomes" id="UP000187412"/>
    </source>
</evidence>
<dbReference type="EMBL" id="MPTB01000007">
    <property type="protein sequence ID" value="OMD50316.1"/>
    <property type="molecule type" value="Genomic_DNA"/>
</dbReference>
<keyword evidence="1" id="KW-0732">Signal</keyword>
<evidence type="ECO:0008006" key="4">
    <source>
        <dbReference type="Google" id="ProtNLM"/>
    </source>
</evidence>
<evidence type="ECO:0000256" key="1">
    <source>
        <dbReference type="SAM" id="SignalP"/>
    </source>
</evidence>
<keyword evidence="3" id="KW-1185">Reference proteome</keyword>
<proteinExistence type="predicted"/>
<dbReference type="RefSeq" id="WP_076109946.1">
    <property type="nucleotide sequence ID" value="NZ_MPTB01000007.1"/>
</dbReference>
<gene>
    <name evidence="2" type="ORF">BSK56_07215</name>
</gene>
<name>A0ABX3HLH7_PAEBO</name>
<sequence>MKMKQWKSAGIWICLVLMIMTAPGGAFAAQAAESGAGQNLSSAKKGVQEPFKIKVVDAETGRGIPLVELKTTNNILYYTDSAGVVAFSEPGLMDQPVFFHLSSHGYDIPADMFGNRGQAVQIMPGGMITIEMNRVNIAERLYRITGQGIYRDSMLLGLGAPIQEPLINGLVMGQDSVQTITYKDKLYWFWGDTDRPAYPLGNFRVTGATSQMPQNGGLDPDAGVNLDYFTKEDGFVKSLVPQLPDGAGIAWVFGLMTAKDSAGHERLLAGYSTHNPGLSAFGILAFNDNIKEFEQVVQFPSKDDWRHPGGQATYYEENGAGYWLFTEHRMPNLRVSASYDAIIDYTQYESFTALTPGTTYNGAQTSLERDTNGQLVWGWKKNTPPLKQDQEKELIRLGVIQAADLHYYQLKDADTGEEVQISSSSVEWNDYRQRYVMIGQQLQGKTSVLGEIWYAEAPAPQGPWTHAKKIVTHNNYTFYNVAQHKNFNKDGGRVIYFEGTFTNTFTNHVATPRYNYNQVMYKLDLANPKLGLTPVQGKNGQ</sequence>
<protein>
    <recommendedName>
        <fullName evidence="4">DUF4185 domain-containing protein</fullName>
    </recommendedName>
</protein>
<feature type="chain" id="PRO_5045303678" description="DUF4185 domain-containing protein" evidence="1">
    <location>
        <begin position="29"/>
        <end position="541"/>
    </location>
</feature>
<organism evidence="2 3">
    <name type="scientific">Paenibacillus borealis</name>
    <dbReference type="NCBI Taxonomy" id="160799"/>
    <lineage>
        <taxon>Bacteria</taxon>
        <taxon>Bacillati</taxon>
        <taxon>Bacillota</taxon>
        <taxon>Bacilli</taxon>
        <taxon>Bacillales</taxon>
        <taxon>Paenibacillaceae</taxon>
        <taxon>Paenibacillus</taxon>
    </lineage>
</organism>